<evidence type="ECO:0000256" key="3">
    <source>
        <dbReference type="ARBA" id="ARBA00022723"/>
    </source>
</evidence>
<reference evidence="11 12" key="1">
    <citation type="submission" date="2024-02" db="EMBL/GenBank/DDBJ databases">
        <title>New especies of Spiribacter isolated from saline water.</title>
        <authorList>
            <person name="Leon M.J."/>
            <person name="De La Haba R."/>
            <person name="Sanchez-Porro C."/>
            <person name="Ventosa A."/>
        </authorList>
    </citation>
    <scope>NUCLEOTIDE SEQUENCE [LARGE SCALE GENOMIC DNA]</scope>
    <source>
        <strain evidence="12">ag22IC6-390</strain>
    </source>
</reference>
<dbReference type="Gene3D" id="3.40.50.10990">
    <property type="entry name" value="GTP cyclohydrolase II"/>
    <property type="match status" value="1"/>
</dbReference>
<keyword evidence="12" id="KW-1185">Reference proteome</keyword>
<evidence type="ECO:0000256" key="5">
    <source>
        <dbReference type="ARBA" id="ARBA00022801"/>
    </source>
</evidence>
<feature type="binding site" evidence="9">
    <location>
        <begin position="256"/>
        <end position="258"/>
    </location>
    <ligand>
        <name>GTP</name>
        <dbReference type="ChEBI" id="CHEBI:37565"/>
    </ligand>
</feature>
<feature type="binding site" evidence="9">
    <location>
        <position position="229"/>
    </location>
    <ligand>
        <name>Zn(2+)</name>
        <dbReference type="ChEBI" id="CHEBI:29105"/>
        <note>catalytic</note>
    </ligand>
</feature>
<dbReference type="PANTHER" id="PTHR21327">
    <property type="entry name" value="GTP CYCLOHYDROLASE II-RELATED"/>
    <property type="match status" value="1"/>
</dbReference>
<keyword evidence="2 9" id="KW-0686">Riboflavin biosynthesis</keyword>
<dbReference type="InterPro" id="IPR000926">
    <property type="entry name" value="RibA"/>
</dbReference>
<evidence type="ECO:0000256" key="1">
    <source>
        <dbReference type="ARBA" id="ARBA00004853"/>
    </source>
</evidence>
<comment type="similarity">
    <text evidence="9">Belongs to the GTP cyclohydrolase II family.</text>
</comment>
<feature type="domain" description="GTP cyclohydrolase II" evidence="10">
    <location>
        <begin position="167"/>
        <end position="332"/>
    </location>
</feature>
<accession>A0ABV3T9Q9</accession>
<feature type="active site" description="Nucleophile" evidence="9">
    <location>
        <position position="292"/>
    </location>
</feature>
<dbReference type="Pfam" id="PF00925">
    <property type="entry name" value="GTP_cyclohydro2"/>
    <property type="match status" value="1"/>
</dbReference>
<keyword evidence="3 9" id="KW-0479">Metal-binding</keyword>
<dbReference type="CDD" id="cd00641">
    <property type="entry name" value="GTP_cyclohydro2"/>
    <property type="match status" value="1"/>
</dbReference>
<keyword evidence="5 9" id="KW-0378">Hydrolase</keyword>
<name>A0ABV3T9Q9_9GAMM</name>
<feature type="binding site" evidence="9">
    <location>
        <position position="318"/>
    </location>
    <ligand>
        <name>GTP</name>
        <dbReference type="ChEBI" id="CHEBI:37565"/>
    </ligand>
</feature>
<dbReference type="PANTHER" id="PTHR21327:SF18">
    <property type="entry name" value="3,4-DIHYDROXY-2-BUTANONE 4-PHOSPHATE SYNTHASE"/>
    <property type="match status" value="1"/>
</dbReference>
<evidence type="ECO:0000313" key="12">
    <source>
        <dbReference type="Proteomes" id="UP001556709"/>
    </source>
</evidence>
<evidence type="ECO:0000259" key="10">
    <source>
        <dbReference type="Pfam" id="PF00925"/>
    </source>
</evidence>
<feature type="binding site" evidence="9">
    <location>
        <begin position="213"/>
        <end position="217"/>
    </location>
    <ligand>
        <name>GTP</name>
        <dbReference type="ChEBI" id="CHEBI:37565"/>
    </ligand>
</feature>
<evidence type="ECO:0000313" key="11">
    <source>
        <dbReference type="EMBL" id="MEX0468375.1"/>
    </source>
</evidence>
<gene>
    <name evidence="9" type="primary">ribA</name>
    <name evidence="11" type="ORF">V6X73_01315</name>
</gene>
<dbReference type="EMBL" id="JBAKFM010000001">
    <property type="protein sequence ID" value="MEX0468375.1"/>
    <property type="molecule type" value="Genomic_DNA"/>
</dbReference>
<dbReference type="EC" id="3.5.4.25" evidence="9"/>
<keyword evidence="7 9" id="KW-0342">GTP-binding</keyword>
<comment type="pathway">
    <text evidence="1 9">Cofactor biosynthesis; riboflavin biosynthesis; 5-amino-6-(D-ribitylamino)uracil from GTP: step 1/4.</text>
</comment>
<comment type="cofactor">
    <cofactor evidence="9">
        <name>Zn(2+)</name>
        <dbReference type="ChEBI" id="CHEBI:29105"/>
    </cofactor>
    <text evidence="9">Binds 1 zinc ion per subunit.</text>
</comment>
<dbReference type="SUPFAM" id="SSF142695">
    <property type="entry name" value="RibA-like"/>
    <property type="match status" value="1"/>
</dbReference>
<evidence type="ECO:0000256" key="9">
    <source>
        <dbReference type="HAMAP-Rule" id="MF_00179"/>
    </source>
</evidence>
<organism evidence="11 12">
    <name type="scientific">Spiribacter pallidus</name>
    <dbReference type="NCBI Taxonomy" id="1987936"/>
    <lineage>
        <taxon>Bacteria</taxon>
        <taxon>Pseudomonadati</taxon>
        <taxon>Pseudomonadota</taxon>
        <taxon>Gammaproteobacteria</taxon>
        <taxon>Chromatiales</taxon>
        <taxon>Ectothiorhodospiraceae</taxon>
        <taxon>Spiribacter</taxon>
    </lineage>
</organism>
<evidence type="ECO:0000256" key="7">
    <source>
        <dbReference type="ARBA" id="ARBA00023134"/>
    </source>
</evidence>
<dbReference type="Proteomes" id="UP001556709">
    <property type="component" value="Unassembled WGS sequence"/>
</dbReference>
<comment type="caution">
    <text evidence="11">The sequence shown here is derived from an EMBL/GenBank/DDBJ whole genome shotgun (WGS) entry which is preliminary data.</text>
</comment>
<feature type="binding site" evidence="9">
    <location>
        <position position="234"/>
    </location>
    <ligand>
        <name>GTP</name>
        <dbReference type="ChEBI" id="CHEBI:37565"/>
    </ligand>
</feature>
<evidence type="ECO:0000256" key="4">
    <source>
        <dbReference type="ARBA" id="ARBA00022741"/>
    </source>
</evidence>
<proteinExistence type="inferred from homology"/>
<sequence>MQRIRRALTDLRRGEPVHLDNGPASVIILALEMFQSSVLPTLDGMTRRTPRLVLRDHRARAVGLDIGDEQDLAFPCHDPGLLADPVGLGLGDELPDALADHAERALTAERAGLALARSGGLLPALVSLPVDTGSGLLEAAINEMEILSVTPRAVADFTRMAHEPPVRVSEAQVPLEPSESARFVVYREADGLHEHVAVLIGDPAQWPAAPSLRLHSACLTGDLFGSLRCDCGEQLRNAVAMIREDGGGVLLYLAQEGRGIGLANKLRAYGLQDTGLDTVDADQRLGFGPDERRYESAAAILRDLGLTRIRLVTNNPEKIAALEAAGIGIEGRSAVHGLMNPHNQRYLTAKADRAGHWLDAVITDSASR</sequence>
<keyword evidence="4 9" id="KW-0547">Nucleotide-binding</keyword>
<evidence type="ECO:0000256" key="8">
    <source>
        <dbReference type="ARBA" id="ARBA00049295"/>
    </source>
</evidence>
<dbReference type="RefSeq" id="WP_367958122.1">
    <property type="nucleotide sequence ID" value="NZ_JBAKFH010000003.1"/>
</dbReference>
<comment type="function">
    <text evidence="9">Catalyzes the conversion of GTP to 2,5-diamino-6-ribosylamino-4(3H)-pyrimidinone 5'-phosphate (DARP), formate and pyrophosphate.</text>
</comment>
<feature type="active site" description="Proton acceptor" evidence="9">
    <location>
        <position position="290"/>
    </location>
</feature>
<feature type="binding site" evidence="9">
    <location>
        <position position="231"/>
    </location>
    <ligand>
        <name>Zn(2+)</name>
        <dbReference type="ChEBI" id="CHEBI:29105"/>
        <note>catalytic</note>
    </ligand>
</feature>
<dbReference type="HAMAP" id="MF_00179">
    <property type="entry name" value="RibA"/>
    <property type="match status" value="1"/>
</dbReference>
<feature type="binding site" evidence="9">
    <location>
        <position position="278"/>
    </location>
    <ligand>
        <name>GTP</name>
        <dbReference type="ChEBI" id="CHEBI:37565"/>
    </ligand>
</feature>
<feature type="binding site" evidence="9">
    <location>
        <position position="313"/>
    </location>
    <ligand>
        <name>GTP</name>
        <dbReference type="ChEBI" id="CHEBI:37565"/>
    </ligand>
</feature>
<keyword evidence="6 9" id="KW-0862">Zinc</keyword>
<evidence type="ECO:0000256" key="2">
    <source>
        <dbReference type="ARBA" id="ARBA00022619"/>
    </source>
</evidence>
<dbReference type="InterPro" id="IPR036144">
    <property type="entry name" value="RibA-like_sf"/>
</dbReference>
<comment type="catalytic activity">
    <reaction evidence="8 9">
        <text>GTP + 4 H2O = 2,5-diamino-6-hydroxy-4-(5-phosphoribosylamino)-pyrimidine + formate + 2 phosphate + 3 H(+)</text>
        <dbReference type="Rhea" id="RHEA:23704"/>
        <dbReference type="ChEBI" id="CHEBI:15377"/>
        <dbReference type="ChEBI" id="CHEBI:15378"/>
        <dbReference type="ChEBI" id="CHEBI:15740"/>
        <dbReference type="ChEBI" id="CHEBI:37565"/>
        <dbReference type="ChEBI" id="CHEBI:43474"/>
        <dbReference type="ChEBI" id="CHEBI:58614"/>
        <dbReference type="EC" id="3.5.4.25"/>
    </reaction>
</comment>
<feature type="binding site" evidence="9">
    <location>
        <position position="218"/>
    </location>
    <ligand>
        <name>Zn(2+)</name>
        <dbReference type="ChEBI" id="CHEBI:29105"/>
        <note>catalytic</note>
    </ligand>
</feature>
<dbReference type="NCBIfam" id="NF001591">
    <property type="entry name" value="PRK00393.1"/>
    <property type="match status" value="1"/>
</dbReference>
<dbReference type="InterPro" id="IPR032677">
    <property type="entry name" value="GTP_cyclohydro_II"/>
</dbReference>
<evidence type="ECO:0000256" key="6">
    <source>
        <dbReference type="ARBA" id="ARBA00022833"/>
    </source>
</evidence>
<protein>
    <recommendedName>
        <fullName evidence="9">GTP cyclohydrolase-2</fullName>
        <ecNumber evidence="9">3.5.4.25</ecNumber>
    </recommendedName>
    <alternativeName>
        <fullName evidence="9">GTP cyclohydrolase II</fullName>
    </alternativeName>
</protein>